<dbReference type="RefSeq" id="WP_268542695.1">
    <property type="nucleotide sequence ID" value="NZ_JALAOH010000009.1"/>
</dbReference>
<dbReference type="Proteomes" id="UP001067121">
    <property type="component" value="Unassembled WGS sequence"/>
</dbReference>
<dbReference type="SUPFAM" id="SSF52540">
    <property type="entry name" value="P-loop containing nucleoside triphosphate hydrolases"/>
    <property type="match status" value="1"/>
</dbReference>
<organism evidence="1 2">
    <name type="scientific">Bacillus vallismortis</name>
    <dbReference type="NCBI Taxonomy" id="72361"/>
    <lineage>
        <taxon>Bacteria</taxon>
        <taxon>Bacillati</taxon>
        <taxon>Bacillota</taxon>
        <taxon>Bacilli</taxon>
        <taxon>Bacillales</taxon>
        <taxon>Bacillaceae</taxon>
        <taxon>Bacillus</taxon>
    </lineage>
</organism>
<dbReference type="GO" id="GO:0005524">
    <property type="term" value="F:ATP binding"/>
    <property type="evidence" value="ECO:0007669"/>
    <property type="project" value="UniProtKB-KW"/>
</dbReference>
<protein>
    <submittedName>
        <fullName evidence="1">ATP-binding protein</fullName>
    </submittedName>
</protein>
<comment type="caution">
    <text evidence="1">The sequence shown here is derived from an EMBL/GenBank/DDBJ whole genome shotgun (WGS) entry which is preliminary data.</text>
</comment>
<dbReference type="InterPro" id="IPR027417">
    <property type="entry name" value="P-loop_NTPase"/>
</dbReference>
<evidence type="ECO:0000313" key="2">
    <source>
        <dbReference type="Proteomes" id="UP001067121"/>
    </source>
</evidence>
<keyword evidence="1" id="KW-0547">Nucleotide-binding</keyword>
<name>A0AAP3CGQ1_BACVA</name>
<evidence type="ECO:0000313" key="1">
    <source>
        <dbReference type="EMBL" id="MCY8316106.1"/>
    </source>
</evidence>
<proteinExistence type="predicted"/>
<reference evidence="1" key="1">
    <citation type="submission" date="2022-02" db="EMBL/GenBank/DDBJ databases">
        <title>Crop Bioprotection Bacillus Genome Sequencing.</title>
        <authorList>
            <person name="Dunlap C."/>
        </authorList>
    </citation>
    <scope>NUCLEOTIDE SEQUENCE</scope>
    <source>
        <strain evidence="1">98-1</strain>
    </source>
</reference>
<keyword evidence="1" id="KW-0067">ATP-binding</keyword>
<dbReference type="Gene3D" id="3.40.50.300">
    <property type="entry name" value="P-loop containing nucleotide triphosphate hydrolases"/>
    <property type="match status" value="1"/>
</dbReference>
<sequence length="186" mass="21545">MLYLIGGSSRSGKTTTAKRMLAQTKIPYFSLDYLMMGIAKGVPEMEVHPTDGDFKNGERLWNIIHPLMTAMVENKIDYIIEGVQFIPIHVAKFEQCYSGSVKACFIGIAEIDIEHNIDKIKFYSSMTENDGLRNLDHAQIKSELERMKTDSIRIKEECQKYNLQYFESSFHFNETIETIIDYFVYK</sequence>
<dbReference type="EMBL" id="JALAOH010000009">
    <property type="protein sequence ID" value="MCY8316106.1"/>
    <property type="molecule type" value="Genomic_DNA"/>
</dbReference>
<gene>
    <name evidence="1" type="ORF">MOC71_04970</name>
</gene>
<accession>A0AAP3CGQ1</accession>
<dbReference type="AlphaFoldDB" id="A0AAP3CGQ1"/>